<name>E6X997_CELAD</name>
<gene>
    <name evidence="1" type="ordered locus">Celal_3652</name>
</gene>
<sequence>MLTSEISIHSVKEKYMKLYRVNYEFKLFSIKVILKKNQLSCNTQLIFFQYNLFKRDIIIDLTAYL</sequence>
<dbReference type="EMBL" id="CP002453">
    <property type="protein sequence ID" value="ADV50907.1"/>
    <property type="molecule type" value="Genomic_DNA"/>
</dbReference>
<dbReference type="Proteomes" id="UP000008634">
    <property type="component" value="Chromosome"/>
</dbReference>
<keyword evidence="2" id="KW-1185">Reference proteome</keyword>
<organism evidence="1 2">
    <name type="scientific">Cellulophaga algicola (strain DSM 14237 / IC166 / ACAM 630)</name>
    <dbReference type="NCBI Taxonomy" id="688270"/>
    <lineage>
        <taxon>Bacteria</taxon>
        <taxon>Pseudomonadati</taxon>
        <taxon>Bacteroidota</taxon>
        <taxon>Flavobacteriia</taxon>
        <taxon>Flavobacteriales</taxon>
        <taxon>Flavobacteriaceae</taxon>
        <taxon>Cellulophaga</taxon>
    </lineage>
</organism>
<evidence type="ECO:0000313" key="1">
    <source>
        <dbReference type="EMBL" id="ADV50907.1"/>
    </source>
</evidence>
<evidence type="ECO:0000313" key="2">
    <source>
        <dbReference type="Proteomes" id="UP000008634"/>
    </source>
</evidence>
<dbReference type="KEGG" id="cao:Celal_3652"/>
<reference evidence="1 2" key="1">
    <citation type="journal article" date="2010" name="Stand. Genomic Sci.">
        <title>Complete genome sequence of Cellulophaga algicola type strain (IC166).</title>
        <authorList>
            <person name="Abt B."/>
            <person name="Lu M."/>
            <person name="Misra M."/>
            <person name="Han C."/>
            <person name="Nolan M."/>
            <person name="Lucas S."/>
            <person name="Hammon N."/>
            <person name="Deshpande S."/>
            <person name="Cheng J.F."/>
            <person name="Tapia R."/>
            <person name="Goodwin L."/>
            <person name="Pitluck S."/>
            <person name="Liolios K."/>
            <person name="Pagani I."/>
            <person name="Ivanova N."/>
            <person name="Mavromatis K."/>
            <person name="Ovchinikova G."/>
            <person name="Pati A."/>
            <person name="Chen A."/>
            <person name="Palaniappan K."/>
            <person name="Land M."/>
            <person name="Hauser L."/>
            <person name="Chang Y.J."/>
            <person name="Jeffries C.D."/>
            <person name="Detter J.C."/>
            <person name="Brambilla E."/>
            <person name="Rohde M."/>
            <person name="Tindall B.J."/>
            <person name="Goker M."/>
            <person name="Woyke T."/>
            <person name="Bristow J."/>
            <person name="Eisen J.A."/>
            <person name="Markowitz V."/>
            <person name="Hugenholtz P."/>
            <person name="Kyrpides N.C."/>
            <person name="Klenk H.P."/>
            <person name="Lapidus A."/>
        </authorList>
    </citation>
    <scope>NUCLEOTIDE SEQUENCE [LARGE SCALE GENOMIC DNA]</scope>
    <source>
        <strain evidence="2">DSM 14237 / IC166 / ACAM 630</strain>
    </source>
</reference>
<accession>E6X997</accession>
<protein>
    <submittedName>
        <fullName evidence="1">Uncharacterized protein</fullName>
    </submittedName>
</protein>
<proteinExistence type="predicted"/>
<dbReference type="HOGENOM" id="CLU_2841756_0_0_10"/>
<dbReference type="AlphaFoldDB" id="E6X997"/>